<name>A0AA37Q8L9_9BACT</name>
<gene>
    <name evidence="2" type="ORF">rosag_47970</name>
</gene>
<keyword evidence="2" id="KW-0347">Helicase</keyword>
<dbReference type="EMBL" id="BRXS01000008">
    <property type="protein sequence ID" value="GLC28284.1"/>
    <property type="molecule type" value="Genomic_DNA"/>
</dbReference>
<keyword evidence="3" id="KW-1185">Reference proteome</keyword>
<dbReference type="Pfam" id="PF04326">
    <property type="entry name" value="SLFN_AlbA_2"/>
    <property type="match status" value="1"/>
</dbReference>
<dbReference type="Gene3D" id="3.30.950.30">
    <property type="entry name" value="Schlafen, AAA domain"/>
    <property type="match status" value="1"/>
</dbReference>
<dbReference type="PANTHER" id="PTHR30595">
    <property type="entry name" value="GLPR-RELATED TRANSCRIPTIONAL REPRESSOR"/>
    <property type="match status" value="1"/>
</dbReference>
<dbReference type="Proteomes" id="UP001161325">
    <property type="component" value="Unassembled WGS sequence"/>
</dbReference>
<dbReference type="Pfam" id="PF13749">
    <property type="entry name" value="HATPase_c_4"/>
    <property type="match status" value="1"/>
</dbReference>
<reference evidence="2" key="1">
    <citation type="submission" date="2022-08" db="EMBL/GenBank/DDBJ databases">
        <title>Draft genome sequencing of Roseisolibacter agri AW1220.</title>
        <authorList>
            <person name="Tobiishi Y."/>
            <person name="Tonouchi A."/>
        </authorList>
    </citation>
    <scope>NUCLEOTIDE SEQUENCE</scope>
    <source>
        <strain evidence="2">AW1220</strain>
    </source>
</reference>
<evidence type="ECO:0000313" key="2">
    <source>
        <dbReference type="EMBL" id="GLC28284.1"/>
    </source>
</evidence>
<dbReference type="InterPro" id="IPR038461">
    <property type="entry name" value="Schlafen_AlbA_2_dom_sf"/>
</dbReference>
<dbReference type="AlphaFoldDB" id="A0AA37Q8L9"/>
<dbReference type="InterPro" id="IPR007421">
    <property type="entry name" value="Schlafen_AlbA_2_dom"/>
</dbReference>
<protein>
    <submittedName>
        <fullName evidence="2">ATP-dependent DNA helicase</fullName>
    </submittedName>
</protein>
<keyword evidence="2" id="KW-0547">Nucleotide-binding</keyword>
<evidence type="ECO:0000313" key="3">
    <source>
        <dbReference type="Proteomes" id="UP001161325"/>
    </source>
</evidence>
<dbReference type="RefSeq" id="WP_284352684.1">
    <property type="nucleotide sequence ID" value="NZ_BRXS01000008.1"/>
</dbReference>
<dbReference type="GO" id="GO:0004386">
    <property type="term" value="F:helicase activity"/>
    <property type="evidence" value="ECO:0007669"/>
    <property type="project" value="UniProtKB-KW"/>
</dbReference>
<dbReference type="Gene3D" id="3.30.565.60">
    <property type="match status" value="1"/>
</dbReference>
<sequence>MTNASTTPRPRGPNRVLGPQTGLAEADEIELKESVIDDALEDVCAFANTAGGTVYLGVAKDGRVVVGYDVSDERQRVVGQKVRSALQIDVGISVCTVEGHAYLAVRVDRKKKPVYLRQVYYHRVGTETVAVTDTAELTSMLLVRTGRTWDALSADVALADAVDRARLSEFVRNAQTRENPRLSAEVTDGHPVEHVLNHIADGLAVDGEASNAAVLLFGREPQRVVPHARVKVIEFRSTDDLTEYPECVGTVFEQIDEALRTVMRANPPHVGFPAAGAGGDVAERTRRQETPVYAELAIKEAIANAVVHRDYAVPGAEVEIKMFADRLVIMNPGALPAGITVGMLRLNPHPSLRRNPLIAQAGYIDYYVERYGTGTVRMIERCRAARLPEPIFEVQGGFFSVTFFKDPLRPEHLERLGLNARQVLAGSYVRQTGRIDNATYATLVGGTLPTRARDLEDLVARGLLRKVGTRGPGVHWVAAPVGGGVGGVA</sequence>
<dbReference type="InterPro" id="IPR038475">
    <property type="entry name" value="RecG_C_sf"/>
</dbReference>
<comment type="caution">
    <text evidence="2">The sequence shown here is derived from an EMBL/GenBank/DDBJ whole genome shotgun (WGS) entry which is preliminary data.</text>
</comment>
<evidence type="ECO:0000259" key="1">
    <source>
        <dbReference type="Pfam" id="PF04326"/>
    </source>
</evidence>
<feature type="domain" description="Schlafen AlbA-2" evidence="1">
    <location>
        <begin position="25"/>
        <end position="130"/>
    </location>
</feature>
<keyword evidence="2" id="KW-0378">Hydrolase</keyword>
<organism evidence="2 3">
    <name type="scientific">Roseisolibacter agri</name>
    <dbReference type="NCBI Taxonomy" id="2014610"/>
    <lineage>
        <taxon>Bacteria</taxon>
        <taxon>Pseudomonadati</taxon>
        <taxon>Gemmatimonadota</taxon>
        <taxon>Gemmatimonadia</taxon>
        <taxon>Gemmatimonadales</taxon>
        <taxon>Gemmatimonadaceae</taxon>
        <taxon>Roseisolibacter</taxon>
    </lineage>
</organism>
<proteinExistence type="predicted"/>
<accession>A0AA37Q8L9</accession>
<keyword evidence="2" id="KW-0067">ATP-binding</keyword>
<dbReference type="PANTHER" id="PTHR30595:SF6">
    <property type="entry name" value="SCHLAFEN ALBA-2 DOMAIN-CONTAINING PROTEIN"/>
    <property type="match status" value="1"/>
</dbReference>